<name>A0A6I3KV30_9NOCA</name>
<proteinExistence type="predicted"/>
<comment type="caution">
    <text evidence="1">The sequence shown here is derived from an EMBL/GenBank/DDBJ whole genome shotgun (WGS) entry which is preliminary data.</text>
</comment>
<sequence>MRIRCERCEIAVSLDDPAPIASCADIFCESCGRTMDYVRPNYGGEPVAGPRRLK</sequence>
<gene>
    <name evidence="1" type="ORF">GLP40_00895</name>
</gene>
<protein>
    <submittedName>
        <fullName evidence="1">DUF1272 domain-containing protein</fullName>
    </submittedName>
</protein>
<keyword evidence="2" id="KW-1185">Reference proteome</keyword>
<reference evidence="1 2" key="1">
    <citation type="submission" date="2019-11" db="EMBL/GenBank/DDBJ databases">
        <title>Nocardia sp. nov. CT2-14 isolated from soil.</title>
        <authorList>
            <person name="Kanchanasin P."/>
            <person name="Tanasupawat S."/>
            <person name="Yuki M."/>
            <person name="Kudo T."/>
        </authorList>
    </citation>
    <scope>NUCLEOTIDE SEQUENCE [LARGE SCALE GENOMIC DNA]</scope>
    <source>
        <strain evidence="1 2">CT2-14</strain>
    </source>
</reference>
<dbReference type="AlphaFoldDB" id="A0A6I3KV30"/>
<evidence type="ECO:0000313" key="1">
    <source>
        <dbReference type="EMBL" id="MTE11349.1"/>
    </source>
</evidence>
<dbReference type="Proteomes" id="UP000432464">
    <property type="component" value="Unassembled WGS sequence"/>
</dbReference>
<organism evidence="1 2">
    <name type="scientific">Nocardia aurantiaca</name>
    <dbReference type="NCBI Taxonomy" id="2675850"/>
    <lineage>
        <taxon>Bacteria</taxon>
        <taxon>Bacillati</taxon>
        <taxon>Actinomycetota</taxon>
        <taxon>Actinomycetes</taxon>
        <taxon>Mycobacteriales</taxon>
        <taxon>Nocardiaceae</taxon>
        <taxon>Nocardia</taxon>
    </lineage>
</organism>
<dbReference type="InterPro" id="IPR010696">
    <property type="entry name" value="DUF1272"/>
</dbReference>
<dbReference type="EMBL" id="WMBB01000001">
    <property type="protein sequence ID" value="MTE11349.1"/>
    <property type="molecule type" value="Genomic_DNA"/>
</dbReference>
<dbReference type="Pfam" id="PF06906">
    <property type="entry name" value="DUF1272"/>
    <property type="match status" value="1"/>
</dbReference>
<dbReference type="RefSeq" id="WP_154785890.1">
    <property type="nucleotide sequence ID" value="NZ_WMBB01000001.1"/>
</dbReference>
<accession>A0A6I3KV30</accession>
<evidence type="ECO:0000313" key="2">
    <source>
        <dbReference type="Proteomes" id="UP000432464"/>
    </source>
</evidence>